<organism evidence="1 2">
    <name type="scientific">Aminithiophilus ramosus</name>
    <dbReference type="NCBI Taxonomy" id="3029084"/>
    <lineage>
        <taxon>Bacteria</taxon>
        <taxon>Thermotogati</taxon>
        <taxon>Synergistota</taxon>
        <taxon>Synergistia</taxon>
        <taxon>Synergistales</taxon>
        <taxon>Aminithiophilaceae</taxon>
        <taxon>Aminithiophilus</taxon>
    </lineage>
</organism>
<accession>A0A9Q7EUX1</accession>
<evidence type="ECO:0000313" key="1">
    <source>
        <dbReference type="EMBL" id="QTX31569.1"/>
    </source>
</evidence>
<evidence type="ECO:0008006" key="3">
    <source>
        <dbReference type="Google" id="ProtNLM"/>
    </source>
</evidence>
<dbReference type="KEGG" id="aram:KAR29_09350"/>
<dbReference type="EMBL" id="CP072943">
    <property type="protein sequence ID" value="QTX31569.1"/>
    <property type="molecule type" value="Genomic_DNA"/>
</dbReference>
<keyword evidence="2" id="KW-1185">Reference proteome</keyword>
<dbReference type="Gene3D" id="3.30.420.60">
    <property type="entry name" value="eRF1 domain 2"/>
    <property type="match status" value="1"/>
</dbReference>
<dbReference type="AlphaFoldDB" id="A0A9Q7EUX1"/>
<proteinExistence type="predicted"/>
<dbReference type="Gene3D" id="3.30.1330.30">
    <property type="match status" value="1"/>
</dbReference>
<dbReference type="InterPro" id="IPR041202">
    <property type="entry name" value="BaeRF_family10"/>
</dbReference>
<evidence type="ECO:0000313" key="2">
    <source>
        <dbReference type="Proteomes" id="UP000671879"/>
    </source>
</evidence>
<gene>
    <name evidence="1" type="ORF">KAR29_09350</name>
</gene>
<dbReference type="RefSeq" id="WP_274372735.1">
    <property type="nucleotide sequence ID" value="NZ_CP072943.1"/>
</dbReference>
<dbReference type="SUPFAM" id="SSF55315">
    <property type="entry name" value="L30e-like"/>
    <property type="match status" value="1"/>
</dbReference>
<dbReference type="Proteomes" id="UP000671879">
    <property type="component" value="Chromosome"/>
</dbReference>
<sequence length="374" mass="41829">MRKAVVRDVREQFSPASAVLSLYGDTDRSRRSPKEIVIALKNLYREALRLVETWPREDQESVRILLERLFPRVEDLSTDLPKGWVFFVSPRSQTFSLPLPGPVAPSACLGREPQLFPLVQVLSPFRETLVLLVESRTVAFLRRFGAELELIHRRDVDFPSRVKSGGRQGMEERRIERHAEEETGRILRDVAVQARALFKGGTFRRALVAGPRELALPLTDLLREQLPTEELDLLPETPERGEAALRALLDQWAQTRFWQEGEALVDRVVTEAPKGGPAAAGWRAVLAASGRGAVHQLLLEERELRRGVRCPACGALGLDEETCPLCGGGTVEEPDLMEALIGQVYDKDGEVLVLGRPSPLREWEGLGALLRFSL</sequence>
<protein>
    <recommendedName>
        <fullName evidence="3">eRF1 domain-containing protein</fullName>
    </recommendedName>
</protein>
<dbReference type="Pfam" id="PF18854">
    <property type="entry name" value="baeRF_family10"/>
    <property type="match status" value="1"/>
</dbReference>
<name>A0A9Q7EUX1_9BACT</name>
<dbReference type="InterPro" id="IPR029064">
    <property type="entry name" value="Ribosomal_eL30-like_sf"/>
</dbReference>
<reference evidence="2" key="1">
    <citation type="submission" date="2021-04" db="EMBL/GenBank/DDBJ databases">
        <title>A novel Synergistetes isolate from a pyrite-forming mixed culture.</title>
        <authorList>
            <person name="Bunk B."/>
            <person name="Sproer C."/>
            <person name="Spring S."/>
            <person name="Pester M."/>
        </authorList>
    </citation>
    <scope>NUCLEOTIDE SEQUENCE [LARGE SCALE GENOMIC DNA]</scope>
    <source>
        <strain evidence="2">J.5.4.2-T.3.5.2</strain>
    </source>
</reference>
<dbReference type="InterPro" id="IPR042226">
    <property type="entry name" value="eFR1_2_sf"/>
</dbReference>